<evidence type="ECO:0008006" key="4">
    <source>
        <dbReference type="Google" id="ProtNLM"/>
    </source>
</evidence>
<keyword evidence="3" id="KW-1185">Reference proteome</keyword>
<dbReference type="EMBL" id="BOON01000039">
    <property type="protein sequence ID" value="GII24530.1"/>
    <property type="molecule type" value="Genomic_DNA"/>
</dbReference>
<feature type="transmembrane region" description="Helical" evidence="1">
    <location>
        <begin position="44"/>
        <end position="62"/>
    </location>
</feature>
<comment type="caution">
    <text evidence="2">The sequence shown here is derived from an EMBL/GenBank/DDBJ whole genome shotgun (WGS) entry which is preliminary data.</text>
</comment>
<evidence type="ECO:0000313" key="2">
    <source>
        <dbReference type="EMBL" id="GII24530.1"/>
    </source>
</evidence>
<organism evidence="2 3">
    <name type="scientific">Planosporangium mesophilum</name>
    <dbReference type="NCBI Taxonomy" id="689768"/>
    <lineage>
        <taxon>Bacteria</taxon>
        <taxon>Bacillati</taxon>
        <taxon>Actinomycetota</taxon>
        <taxon>Actinomycetes</taxon>
        <taxon>Micromonosporales</taxon>
        <taxon>Micromonosporaceae</taxon>
        <taxon>Planosporangium</taxon>
    </lineage>
</organism>
<keyword evidence="1" id="KW-0472">Membrane</keyword>
<name>A0A8J3X1K0_9ACTN</name>
<proteinExistence type="predicted"/>
<evidence type="ECO:0000313" key="3">
    <source>
        <dbReference type="Proteomes" id="UP000599074"/>
    </source>
</evidence>
<dbReference type="AlphaFoldDB" id="A0A8J3X1K0"/>
<keyword evidence="1" id="KW-1133">Transmembrane helix</keyword>
<accession>A0A8J3X1K0</accession>
<sequence length="235" mass="24101">MATTVLPPEPPAAGERAPRMLTIAADLLPPEIVEARRGRVVRRIVISAVALFTVLLGGWFGVATYQTSLARGELGGAQGDVDRLTRQQRPFGELIKAQNESKAIGGQLSALLANDLQWAQLLSSLRGAAPAGVQVTSVIGGLTTTSGSSAGTPRLPDTSGQKLIGSLTLNGSAPGKPAVAGYVDALAKVHGLGNPMLETVTENGKGVTFTLRVDITAAALGGRYTTPSPSASKGR</sequence>
<dbReference type="Proteomes" id="UP000599074">
    <property type="component" value="Unassembled WGS sequence"/>
</dbReference>
<gene>
    <name evidence="2" type="ORF">Pme01_41270</name>
</gene>
<reference evidence="2" key="1">
    <citation type="submission" date="2021-01" db="EMBL/GenBank/DDBJ databases">
        <title>Whole genome shotgun sequence of Planosporangium mesophilum NBRC 109066.</title>
        <authorList>
            <person name="Komaki H."/>
            <person name="Tamura T."/>
        </authorList>
    </citation>
    <scope>NUCLEOTIDE SEQUENCE</scope>
    <source>
        <strain evidence="2">NBRC 109066</strain>
    </source>
</reference>
<evidence type="ECO:0000256" key="1">
    <source>
        <dbReference type="SAM" id="Phobius"/>
    </source>
</evidence>
<dbReference type="RefSeq" id="WP_168117048.1">
    <property type="nucleotide sequence ID" value="NZ_BOON01000039.1"/>
</dbReference>
<protein>
    <recommendedName>
        <fullName evidence="4">Fimbrial assembly family protein</fullName>
    </recommendedName>
</protein>
<keyword evidence="1" id="KW-0812">Transmembrane</keyword>